<dbReference type="Proteomes" id="UP000668068">
    <property type="component" value="Unassembled WGS sequence"/>
</dbReference>
<evidence type="ECO:0000313" key="3">
    <source>
        <dbReference type="Proteomes" id="UP000668068"/>
    </source>
</evidence>
<feature type="domain" description="HTH cro/C1-type" evidence="1">
    <location>
        <begin position="20"/>
        <end position="63"/>
    </location>
</feature>
<dbReference type="GO" id="GO:0003677">
    <property type="term" value="F:DNA binding"/>
    <property type="evidence" value="ECO:0007669"/>
    <property type="project" value="InterPro"/>
</dbReference>
<accession>A0AAW4J284</accession>
<evidence type="ECO:0000259" key="1">
    <source>
        <dbReference type="PROSITE" id="PS50943"/>
    </source>
</evidence>
<dbReference type="CDD" id="cd00093">
    <property type="entry name" value="HTH_XRE"/>
    <property type="match status" value="1"/>
</dbReference>
<proteinExistence type="predicted"/>
<comment type="caution">
    <text evidence="2">The sequence shown here is derived from an EMBL/GenBank/DDBJ whole genome shotgun (WGS) entry which is preliminary data.</text>
</comment>
<dbReference type="InterPro" id="IPR001387">
    <property type="entry name" value="Cro/C1-type_HTH"/>
</dbReference>
<evidence type="ECO:0000313" key="2">
    <source>
        <dbReference type="EMBL" id="MBO3359070.1"/>
    </source>
</evidence>
<dbReference type="EMBL" id="JAENQP010000004">
    <property type="protein sequence ID" value="MBO3359070.1"/>
    <property type="molecule type" value="Genomic_DNA"/>
</dbReference>
<sequence>MLTNFGKFARKLRIDNAELLKDMAEKLGVTTSYLSAVEVGKRNVPTKWKDQIVKIYNLDKNKKQELEESIFNSQKVIKLNLENFKKDSDKELMLAFARKFEDLDDDSKKDIINILNK</sequence>
<dbReference type="RefSeq" id="WP_003478939.1">
    <property type="nucleotide sequence ID" value="NZ_CP175543.1"/>
</dbReference>
<reference evidence="2" key="1">
    <citation type="submission" date="2020-12" db="EMBL/GenBank/DDBJ databases">
        <title>Comparative genomics of Clostridium perfringens reveals patterns of host-associated phylogenetic clades and virulence factors.</title>
        <authorList>
            <person name="Smith A.H."/>
            <person name="Geier R."/>
        </authorList>
    </citation>
    <scope>NUCLEOTIDE SEQUENCE</scope>
    <source>
        <strain evidence="2">CHD30677R</strain>
    </source>
</reference>
<name>A0AAW4J284_CLOPF</name>
<protein>
    <submittedName>
        <fullName evidence="2">Helix-turn-helix transcriptional regulator</fullName>
    </submittedName>
</protein>
<dbReference type="AlphaFoldDB" id="A0AAW4J284"/>
<dbReference type="Gene3D" id="1.10.260.40">
    <property type="entry name" value="lambda repressor-like DNA-binding domains"/>
    <property type="match status" value="1"/>
</dbReference>
<dbReference type="PROSITE" id="PS50943">
    <property type="entry name" value="HTH_CROC1"/>
    <property type="match status" value="1"/>
</dbReference>
<gene>
    <name evidence="2" type="ORF">JJB47_09765</name>
</gene>
<organism evidence="2 3">
    <name type="scientific">Clostridium perfringens</name>
    <dbReference type="NCBI Taxonomy" id="1502"/>
    <lineage>
        <taxon>Bacteria</taxon>
        <taxon>Bacillati</taxon>
        <taxon>Bacillota</taxon>
        <taxon>Clostridia</taxon>
        <taxon>Eubacteriales</taxon>
        <taxon>Clostridiaceae</taxon>
        <taxon>Clostridium</taxon>
    </lineage>
</organism>
<dbReference type="InterPro" id="IPR010982">
    <property type="entry name" value="Lambda_DNA-bd_dom_sf"/>
</dbReference>
<dbReference type="SUPFAM" id="SSF47413">
    <property type="entry name" value="lambda repressor-like DNA-binding domains"/>
    <property type="match status" value="1"/>
</dbReference>